<dbReference type="GO" id="GO:0022857">
    <property type="term" value="F:transmembrane transporter activity"/>
    <property type="evidence" value="ECO:0007669"/>
    <property type="project" value="InterPro"/>
</dbReference>
<dbReference type="InterPro" id="IPR000390">
    <property type="entry name" value="Small_drug/metabolite_transptr"/>
</dbReference>
<proteinExistence type="inferred from homology"/>
<name>A0A0V7ZU96_9CYAN</name>
<keyword evidence="6 8" id="KW-0472">Membrane</keyword>
<protein>
    <recommendedName>
        <fullName evidence="11">Small multidrug resistance protein</fullName>
    </recommendedName>
</protein>
<dbReference type="SUPFAM" id="SSF103481">
    <property type="entry name" value="Multidrug resistance efflux transporter EmrE"/>
    <property type="match status" value="1"/>
</dbReference>
<evidence type="ECO:0008006" key="11">
    <source>
        <dbReference type="Google" id="ProtNLM"/>
    </source>
</evidence>
<dbReference type="InterPro" id="IPR045324">
    <property type="entry name" value="Small_multidrug_res"/>
</dbReference>
<dbReference type="Gene3D" id="1.10.3730.20">
    <property type="match status" value="1"/>
</dbReference>
<evidence type="ECO:0000256" key="8">
    <source>
        <dbReference type="SAM" id="Phobius"/>
    </source>
</evidence>
<evidence type="ECO:0000313" key="9">
    <source>
        <dbReference type="EMBL" id="KST68072.1"/>
    </source>
</evidence>
<evidence type="ECO:0000256" key="1">
    <source>
        <dbReference type="ARBA" id="ARBA00004651"/>
    </source>
</evidence>
<evidence type="ECO:0000256" key="3">
    <source>
        <dbReference type="ARBA" id="ARBA00022475"/>
    </source>
</evidence>
<dbReference type="RefSeq" id="WP_027846207.1">
    <property type="nucleotide sequence ID" value="NZ_LMTZ01000082.1"/>
</dbReference>
<comment type="subcellular location">
    <subcellularLocation>
        <location evidence="1 7">Cell membrane</location>
        <topology evidence="1 7">Multi-pass membrane protein</topology>
    </subcellularLocation>
</comment>
<keyword evidence="5 8" id="KW-1133">Transmembrane helix</keyword>
<comment type="caution">
    <text evidence="9">The sequence shown here is derived from an EMBL/GenBank/DDBJ whole genome shotgun (WGS) entry which is preliminary data.</text>
</comment>
<evidence type="ECO:0000256" key="4">
    <source>
        <dbReference type="ARBA" id="ARBA00022692"/>
    </source>
</evidence>
<evidence type="ECO:0000256" key="6">
    <source>
        <dbReference type="ARBA" id="ARBA00023136"/>
    </source>
</evidence>
<keyword evidence="10" id="KW-1185">Reference proteome</keyword>
<evidence type="ECO:0000256" key="5">
    <source>
        <dbReference type="ARBA" id="ARBA00022989"/>
    </source>
</evidence>
<keyword evidence="2" id="KW-0813">Transport</keyword>
<feature type="transmembrane region" description="Helical" evidence="8">
    <location>
        <begin position="84"/>
        <end position="104"/>
    </location>
</feature>
<sequence>MSWFYLILAILLETAGTSCMKLSAGFTKTLPSVLILFFYISSLFFFTNSLNGIKLNVAYAVWSGLGTALVALLGFIFFKEPLSAMKIVSIGWIILGVIGLNLSISHG</sequence>
<dbReference type="AlphaFoldDB" id="A0A0V7ZU96"/>
<dbReference type="GO" id="GO:0005886">
    <property type="term" value="C:plasma membrane"/>
    <property type="evidence" value="ECO:0007669"/>
    <property type="project" value="UniProtKB-SubCell"/>
</dbReference>
<gene>
    <name evidence="9" type="ORF">BC008_00040</name>
</gene>
<keyword evidence="3" id="KW-1003">Cell membrane</keyword>
<dbReference type="Pfam" id="PF00893">
    <property type="entry name" value="Multi_Drug_Res"/>
    <property type="match status" value="1"/>
</dbReference>
<dbReference type="PANTHER" id="PTHR30561">
    <property type="entry name" value="SMR FAMILY PROTON-DEPENDENT DRUG EFFLUX TRANSPORTER SUGE"/>
    <property type="match status" value="1"/>
</dbReference>
<dbReference type="OrthoDB" id="21828at2"/>
<keyword evidence="4 7" id="KW-0812">Transmembrane</keyword>
<evidence type="ECO:0000256" key="2">
    <source>
        <dbReference type="ARBA" id="ARBA00022448"/>
    </source>
</evidence>
<dbReference type="InterPro" id="IPR037185">
    <property type="entry name" value="EmrE-like"/>
</dbReference>
<feature type="transmembrane region" description="Helical" evidence="8">
    <location>
        <begin position="29"/>
        <end position="47"/>
    </location>
</feature>
<dbReference type="PANTHER" id="PTHR30561:SF1">
    <property type="entry name" value="MULTIDRUG TRANSPORTER EMRE"/>
    <property type="match status" value="1"/>
</dbReference>
<dbReference type="Proteomes" id="UP000053372">
    <property type="component" value="Unassembled WGS sequence"/>
</dbReference>
<reference evidence="9 10" key="1">
    <citation type="journal article" date="2015" name="Genome Announc.">
        <title>Draft Genome of the Euendolithic (true boring) Cyanobacterium Mastigocoleus testarum strain BC008.</title>
        <authorList>
            <person name="Guida B.S."/>
            <person name="Garcia-Pichel F."/>
        </authorList>
    </citation>
    <scope>NUCLEOTIDE SEQUENCE [LARGE SCALE GENOMIC DNA]</scope>
    <source>
        <strain evidence="9 10">BC008</strain>
    </source>
</reference>
<feature type="transmembrane region" description="Helical" evidence="8">
    <location>
        <begin position="59"/>
        <end position="78"/>
    </location>
</feature>
<evidence type="ECO:0000313" key="10">
    <source>
        <dbReference type="Proteomes" id="UP000053372"/>
    </source>
</evidence>
<evidence type="ECO:0000256" key="7">
    <source>
        <dbReference type="RuleBase" id="RU003942"/>
    </source>
</evidence>
<organism evidence="9 10">
    <name type="scientific">Mastigocoleus testarum BC008</name>
    <dbReference type="NCBI Taxonomy" id="371196"/>
    <lineage>
        <taxon>Bacteria</taxon>
        <taxon>Bacillati</taxon>
        <taxon>Cyanobacteriota</taxon>
        <taxon>Cyanophyceae</taxon>
        <taxon>Nostocales</taxon>
        <taxon>Hapalosiphonaceae</taxon>
        <taxon>Mastigocoleus</taxon>
    </lineage>
</organism>
<comment type="similarity">
    <text evidence="7">Belongs to the drug/metabolite transporter (DMT) superfamily. Small multidrug resistance (SMR) (TC 2.A.7.1) family.</text>
</comment>
<accession>A0A0V7ZU96</accession>
<dbReference type="FunFam" id="1.10.3730.20:FF:000001">
    <property type="entry name" value="Quaternary ammonium compound resistance transporter SugE"/>
    <property type="match status" value="1"/>
</dbReference>
<dbReference type="EMBL" id="LMTZ01000082">
    <property type="protein sequence ID" value="KST68072.1"/>
    <property type="molecule type" value="Genomic_DNA"/>
</dbReference>